<sequence>MIQATLNAVGMTHGGTFTVSNLEDLLESSSFVLLSTPRNHAYLRSAQVPEKARCPSSTAGKLTSGTFNMSLTLSSLQYTATVSGARFGVSSHKRSSALRLCEDTPNLASAGWKHELLTI</sequence>
<organism evidence="1 2">
    <name type="scientific">Riccia sorocarpa</name>
    <dbReference type="NCBI Taxonomy" id="122646"/>
    <lineage>
        <taxon>Eukaryota</taxon>
        <taxon>Viridiplantae</taxon>
        <taxon>Streptophyta</taxon>
        <taxon>Embryophyta</taxon>
        <taxon>Marchantiophyta</taxon>
        <taxon>Marchantiopsida</taxon>
        <taxon>Marchantiidae</taxon>
        <taxon>Marchantiales</taxon>
        <taxon>Ricciaceae</taxon>
        <taxon>Riccia</taxon>
    </lineage>
</organism>
<evidence type="ECO:0000313" key="1">
    <source>
        <dbReference type="EMBL" id="KAL3678566.1"/>
    </source>
</evidence>
<gene>
    <name evidence="1" type="ORF">R1sor_021522</name>
</gene>
<name>A0ABD3GL15_9MARC</name>
<dbReference type="AlphaFoldDB" id="A0ABD3GL15"/>
<proteinExistence type="predicted"/>
<keyword evidence="2" id="KW-1185">Reference proteome</keyword>
<evidence type="ECO:0000313" key="2">
    <source>
        <dbReference type="Proteomes" id="UP001633002"/>
    </source>
</evidence>
<dbReference type="Proteomes" id="UP001633002">
    <property type="component" value="Unassembled WGS sequence"/>
</dbReference>
<accession>A0ABD3GL15</accession>
<protein>
    <submittedName>
        <fullName evidence="1">Uncharacterized protein</fullName>
    </submittedName>
</protein>
<comment type="caution">
    <text evidence="1">The sequence shown here is derived from an EMBL/GenBank/DDBJ whole genome shotgun (WGS) entry which is preliminary data.</text>
</comment>
<dbReference type="EMBL" id="JBJQOH010000007">
    <property type="protein sequence ID" value="KAL3678566.1"/>
    <property type="molecule type" value="Genomic_DNA"/>
</dbReference>
<reference evidence="1 2" key="1">
    <citation type="submission" date="2024-09" db="EMBL/GenBank/DDBJ databases">
        <title>Chromosome-scale assembly of Riccia sorocarpa.</title>
        <authorList>
            <person name="Paukszto L."/>
        </authorList>
    </citation>
    <scope>NUCLEOTIDE SEQUENCE [LARGE SCALE GENOMIC DNA]</scope>
    <source>
        <strain evidence="1">LP-2024</strain>
        <tissue evidence="1">Aerial parts of the thallus</tissue>
    </source>
</reference>